<protein>
    <submittedName>
        <fullName evidence="3">SMP-30/gluconolactonase/LRE family protein</fullName>
    </submittedName>
</protein>
<organism evidence="3 4">
    <name type="scientific">Saccharopolyspora gregorii</name>
    <dbReference type="NCBI Taxonomy" id="33914"/>
    <lineage>
        <taxon>Bacteria</taxon>
        <taxon>Bacillati</taxon>
        <taxon>Actinomycetota</taxon>
        <taxon>Actinomycetes</taxon>
        <taxon>Pseudonocardiales</taxon>
        <taxon>Pseudonocardiaceae</taxon>
        <taxon>Saccharopolyspora</taxon>
    </lineage>
</organism>
<dbReference type="PANTHER" id="PTHR10907">
    <property type="entry name" value="REGUCALCIN"/>
    <property type="match status" value="1"/>
</dbReference>
<dbReference type="Proteomes" id="UP001500483">
    <property type="component" value="Unassembled WGS sequence"/>
</dbReference>
<keyword evidence="4" id="KW-1185">Reference proteome</keyword>
<dbReference type="Pfam" id="PF08450">
    <property type="entry name" value="SGL"/>
    <property type="match status" value="1"/>
</dbReference>
<dbReference type="RefSeq" id="WP_344928600.1">
    <property type="nucleotide sequence ID" value="NZ_BAAAYK010000038.1"/>
</dbReference>
<dbReference type="PRINTS" id="PR01790">
    <property type="entry name" value="SMP30FAMILY"/>
</dbReference>
<gene>
    <name evidence="3" type="ORF">GCM10020366_39650</name>
</gene>
<name>A0ABP6RRU0_9PSEU</name>
<evidence type="ECO:0000313" key="3">
    <source>
        <dbReference type="EMBL" id="GAA3360283.1"/>
    </source>
</evidence>
<comment type="similarity">
    <text evidence="1">Belongs to the SMP-30/CGR1 family.</text>
</comment>
<dbReference type="PANTHER" id="PTHR10907:SF47">
    <property type="entry name" value="REGUCALCIN"/>
    <property type="match status" value="1"/>
</dbReference>
<dbReference type="EMBL" id="BAAAYK010000038">
    <property type="protein sequence ID" value="GAA3360283.1"/>
    <property type="molecule type" value="Genomic_DNA"/>
</dbReference>
<reference evidence="4" key="1">
    <citation type="journal article" date="2019" name="Int. J. Syst. Evol. Microbiol.">
        <title>The Global Catalogue of Microorganisms (GCM) 10K type strain sequencing project: providing services to taxonomists for standard genome sequencing and annotation.</title>
        <authorList>
            <consortium name="The Broad Institute Genomics Platform"/>
            <consortium name="The Broad Institute Genome Sequencing Center for Infectious Disease"/>
            <person name="Wu L."/>
            <person name="Ma J."/>
        </authorList>
    </citation>
    <scope>NUCLEOTIDE SEQUENCE [LARGE SCALE GENOMIC DNA]</scope>
    <source>
        <strain evidence="4">JCM 9687</strain>
    </source>
</reference>
<comment type="caution">
    <text evidence="3">The sequence shown here is derived from an EMBL/GenBank/DDBJ whole genome shotgun (WGS) entry which is preliminary data.</text>
</comment>
<proteinExistence type="inferred from homology"/>
<dbReference type="InterPro" id="IPR013658">
    <property type="entry name" value="SGL"/>
</dbReference>
<dbReference type="Gene3D" id="2.120.10.30">
    <property type="entry name" value="TolB, C-terminal domain"/>
    <property type="match status" value="1"/>
</dbReference>
<feature type="domain" description="SMP-30/Gluconolactonase/LRE-like region" evidence="2">
    <location>
        <begin position="20"/>
        <end position="256"/>
    </location>
</feature>
<sequence length="289" mass="30409">MGGVERFRAEQVTGACAEHGEGPVWHDGWPGLRWVDMLVGDVLTLLPGGAVRRSHVGSVAAALRPKAGGGAVLAVERGFAFADDELTEVRPMSPLWTDPGVRMNEGGCDPDGRFYCGSMAYDARPGAGALHRLDGAGDVEVVLAGVTISNGLAWSPDGTTAYYADTPTQRVDAFDYRGGELTRRRELVRIAPEFGAPDGLTVDAAGCPWVALWGGGAVHRYSPEGALLAVVELPVPRVTACTFGGPDLADLYITTSRQEVDLRAYPESGALFVVRGAGRGLQAAPYVST</sequence>
<dbReference type="SUPFAM" id="SSF63829">
    <property type="entry name" value="Calcium-dependent phosphotriesterase"/>
    <property type="match status" value="1"/>
</dbReference>
<evidence type="ECO:0000313" key="4">
    <source>
        <dbReference type="Proteomes" id="UP001500483"/>
    </source>
</evidence>
<accession>A0ABP6RRU0</accession>
<evidence type="ECO:0000256" key="1">
    <source>
        <dbReference type="ARBA" id="ARBA00008853"/>
    </source>
</evidence>
<evidence type="ECO:0000259" key="2">
    <source>
        <dbReference type="Pfam" id="PF08450"/>
    </source>
</evidence>
<dbReference type="InterPro" id="IPR005511">
    <property type="entry name" value="SMP-30"/>
</dbReference>
<dbReference type="InterPro" id="IPR011042">
    <property type="entry name" value="6-blade_b-propeller_TolB-like"/>
</dbReference>